<keyword evidence="3" id="KW-1185">Reference proteome</keyword>
<keyword evidence="1" id="KW-1133">Transmembrane helix</keyword>
<evidence type="ECO:0000313" key="2">
    <source>
        <dbReference type="EMBL" id="KMQ65651.1"/>
    </source>
</evidence>
<accession>A0A0J7II45</accession>
<feature type="transmembrane region" description="Helical" evidence="1">
    <location>
        <begin position="6"/>
        <end position="22"/>
    </location>
</feature>
<keyword evidence="1" id="KW-0812">Transmembrane</keyword>
<protein>
    <recommendedName>
        <fullName evidence="4">VanZ-like domain-containing protein</fullName>
    </recommendedName>
</protein>
<dbReference type="RefSeq" id="WP_048505957.1">
    <property type="nucleotide sequence ID" value="NZ_LFND01000002.1"/>
</dbReference>
<dbReference type="STRING" id="558151.ACM46_07190"/>
<proteinExistence type="predicted"/>
<comment type="caution">
    <text evidence="2">The sequence shown here is derived from an EMBL/GenBank/DDBJ whole genome shotgun (WGS) entry which is preliminary data.</text>
</comment>
<dbReference type="OrthoDB" id="1447802at2"/>
<dbReference type="EMBL" id="LFND01000002">
    <property type="protein sequence ID" value="KMQ65651.1"/>
    <property type="molecule type" value="Genomic_DNA"/>
</dbReference>
<sequence>MKNKISLWFLAGLAVWIGMVILRHKGIFIPVISNHVTDFITIPMYAYLIEYIMNSVLRYYWKPDFKFILSSVLYISLLFEVVCPMFSERFTGDILDVAAYSTGGVMYYFLRTGLPGLFKNETV</sequence>
<keyword evidence="1" id="KW-0472">Membrane</keyword>
<organism evidence="2 3">
    <name type="scientific">Chryseobacterium angstadtii</name>
    <dbReference type="NCBI Taxonomy" id="558151"/>
    <lineage>
        <taxon>Bacteria</taxon>
        <taxon>Pseudomonadati</taxon>
        <taxon>Bacteroidota</taxon>
        <taxon>Flavobacteriia</taxon>
        <taxon>Flavobacteriales</taxon>
        <taxon>Weeksellaceae</taxon>
        <taxon>Chryseobacterium group</taxon>
        <taxon>Chryseobacterium</taxon>
    </lineage>
</organism>
<dbReference type="Proteomes" id="UP000036261">
    <property type="component" value="Unassembled WGS sequence"/>
</dbReference>
<gene>
    <name evidence="2" type="ORF">ACM46_07190</name>
</gene>
<evidence type="ECO:0000256" key="1">
    <source>
        <dbReference type="SAM" id="Phobius"/>
    </source>
</evidence>
<evidence type="ECO:0008006" key="4">
    <source>
        <dbReference type="Google" id="ProtNLM"/>
    </source>
</evidence>
<dbReference type="AlphaFoldDB" id="A0A0J7II45"/>
<evidence type="ECO:0000313" key="3">
    <source>
        <dbReference type="Proteomes" id="UP000036261"/>
    </source>
</evidence>
<name>A0A0J7II45_9FLAO</name>
<reference evidence="2 3" key="1">
    <citation type="journal article" date="2013" name="Int. J. Syst. Evol. Microbiol.">
        <title>Chryseobacterium angstadtii sp. nov., isolated from a newt tank.</title>
        <authorList>
            <person name="Kirk K.E."/>
            <person name="Hoffman J.A."/>
            <person name="Smith K.A."/>
            <person name="Strahan B.L."/>
            <person name="Failor K.C."/>
            <person name="Krebs J.E."/>
            <person name="Gale A.N."/>
            <person name="Do T.D."/>
            <person name="Sontag T.C."/>
            <person name="Batties A.M."/>
            <person name="Mistiszyn K."/>
            <person name="Newman J.D."/>
        </authorList>
    </citation>
    <scope>NUCLEOTIDE SEQUENCE [LARGE SCALE GENOMIC DNA]</scope>
    <source>
        <strain evidence="2 3">KM</strain>
    </source>
</reference>